<reference evidence="8" key="1">
    <citation type="submission" date="2022-10" db="EMBL/GenBank/DDBJ databases">
        <title>Luteolibacter sp. GHJ8, whole genome shotgun sequencing project.</title>
        <authorList>
            <person name="Zhao G."/>
            <person name="Shen L."/>
        </authorList>
    </citation>
    <scope>NUCLEOTIDE SEQUENCE</scope>
    <source>
        <strain evidence="8">GHJ8</strain>
    </source>
</reference>
<keyword evidence="2 7" id="KW-0812">Transmembrane</keyword>
<feature type="transmembrane region" description="Helical" evidence="7">
    <location>
        <begin position="100"/>
        <end position="119"/>
    </location>
</feature>
<organism evidence="8 9">
    <name type="scientific">Luteolibacter rhizosphaerae</name>
    <dbReference type="NCBI Taxonomy" id="2989719"/>
    <lineage>
        <taxon>Bacteria</taxon>
        <taxon>Pseudomonadati</taxon>
        <taxon>Verrucomicrobiota</taxon>
        <taxon>Verrucomicrobiia</taxon>
        <taxon>Verrucomicrobiales</taxon>
        <taxon>Verrucomicrobiaceae</taxon>
        <taxon>Luteolibacter</taxon>
    </lineage>
</organism>
<dbReference type="InterPro" id="IPR001182">
    <property type="entry name" value="FtsW/RodA"/>
</dbReference>
<feature type="transmembrane region" description="Helical" evidence="7">
    <location>
        <begin position="354"/>
        <end position="377"/>
    </location>
</feature>
<protein>
    <submittedName>
        <fullName evidence="8">FtsW/RodA/SpoVE family cell cycle protein</fullName>
    </submittedName>
</protein>
<feature type="transmembrane region" description="Helical" evidence="7">
    <location>
        <begin position="294"/>
        <end position="314"/>
    </location>
</feature>
<sequence>MTPLFRKLLGLNWPLILTMYGLLVFGVFSIESAARHLPNGGAWFAERQKMWILVGSAVYFIAALIDYRWYRWLGLPIWGAGLGLMAISSGVGQVEIGSFAFQPAQIVLAGGILLIGCLLQDLPRLGRLIPKVGWLLDEPFLKVAIVGVISGVSFLVVMAKGDMGSAIVWIPLAAVLLLVAGIPFRYLCFLSLMATAILPIAFYVILPEVSDRGPQRLETYWRMANGKEVDILDEGYAAHRVSVAVGKAGWLGAGWNADENRMSLHAKGFIPKETAHNDYIFAVIAEEQGFRGSLLLLTSFALLLVLCLFIGAYARDPMGRLIVGGTVAIFFAHIFENIGMCVLLMPITGIPLPMISYSGTFVVICMFLLGLVQSVWVHRDAMRVIEDEKAEKAQPKPSVRSTRLSHQPH</sequence>
<dbReference type="RefSeq" id="WP_264515248.1">
    <property type="nucleotide sequence ID" value="NZ_JAPDDR010000010.1"/>
</dbReference>
<feature type="transmembrane region" description="Helical" evidence="7">
    <location>
        <begin position="50"/>
        <end position="70"/>
    </location>
</feature>
<evidence type="ECO:0000256" key="4">
    <source>
        <dbReference type="ARBA" id="ARBA00022989"/>
    </source>
</evidence>
<feature type="transmembrane region" description="Helical" evidence="7">
    <location>
        <begin position="163"/>
        <end position="180"/>
    </location>
</feature>
<dbReference type="PANTHER" id="PTHR30474">
    <property type="entry name" value="CELL CYCLE PROTEIN"/>
    <property type="match status" value="1"/>
</dbReference>
<keyword evidence="4 7" id="KW-1133">Transmembrane helix</keyword>
<evidence type="ECO:0000256" key="6">
    <source>
        <dbReference type="SAM" id="MobiDB-lite"/>
    </source>
</evidence>
<evidence type="ECO:0000256" key="5">
    <source>
        <dbReference type="ARBA" id="ARBA00023136"/>
    </source>
</evidence>
<keyword evidence="9" id="KW-1185">Reference proteome</keyword>
<feature type="compositionally biased region" description="Polar residues" evidence="6">
    <location>
        <begin position="399"/>
        <end position="409"/>
    </location>
</feature>
<name>A0ABT3G7T9_9BACT</name>
<gene>
    <name evidence="8" type="ORF">OJ996_19050</name>
</gene>
<feature type="transmembrane region" description="Helical" evidence="7">
    <location>
        <begin position="187"/>
        <end position="206"/>
    </location>
</feature>
<keyword evidence="3" id="KW-0133">Cell shape</keyword>
<evidence type="ECO:0000256" key="2">
    <source>
        <dbReference type="ARBA" id="ARBA00022692"/>
    </source>
</evidence>
<evidence type="ECO:0000313" key="8">
    <source>
        <dbReference type="EMBL" id="MCW1915692.1"/>
    </source>
</evidence>
<feature type="region of interest" description="Disordered" evidence="6">
    <location>
        <begin position="388"/>
        <end position="409"/>
    </location>
</feature>
<evidence type="ECO:0000256" key="3">
    <source>
        <dbReference type="ARBA" id="ARBA00022960"/>
    </source>
</evidence>
<dbReference type="PANTHER" id="PTHR30474:SF1">
    <property type="entry name" value="PEPTIDOGLYCAN GLYCOSYLTRANSFERASE MRDB"/>
    <property type="match status" value="1"/>
</dbReference>
<keyword evidence="5 7" id="KW-0472">Membrane</keyword>
<evidence type="ECO:0000256" key="7">
    <source>
        <dbReference type="SAM" id="Phobius"/>
    </source>
</evidence>
<dbReference type="EMBL" id="JAPDDR010000010">
    <property type="protein sequence ID" value="MCW1915692.1"/>
    <property type="molecule type" value="Genomic_DNA"/>
</dbReference>
<feature type="transmembrane region" description="Helical" evidence="7">
    <location>
        <begin position="321"/>
        <end position="348"/>
    </location>
</feature>
<comment type="subcellular location">
    <subcellularLocation>
        <location evidence="1">Membrane</location>
        <topology evidence="1">Multi-pass membrane protein</topology>
    </subcellularLocation>
</comment>
<feature type="transmembrane region" description="Helical" evidence="7">
    <location>
        <begin position="77"/>
        <end position="94"/>
    </location>
</feature>
<feature type="transmembrane region" description="Helical" evidence="7">
    <location>
        <begin position="12"/>
        <end position="30"/>
    </location>
</feature>
<proteinExistence type="predicted"/>
<accession>A0ABT3G7T9</accession>
<dbReference type="Proteomes" id="UP001165653">
    <property type="component" value="Unassembled WGS sequence"/>
</dbReference>
<comment type="caution">
    <text evidence="8">The sequence shown here is derived from an EMBL/GenBank/DDBJ whole genome shotgun (WGS) entry which is preliminary data.</text>
</comment>
<evidence type="ECO:0000313" key="9">
    <source>
        <dbReference type="Proteomes" id="UP001165653"/>
    </source>
</evidence>
<feature type="transmembrane region" description="Helical" evidence="7">
    <location>
        <begin position="140"/>
        <end position="157"/>
    </location>
</feature>
<evidence type="ECO:0000256" key="1">
    <source>
        <dbReference type="ARBA" id="ARBA00004141"/>
    </source>
</evidence>
<dbReference type="Pfam" id="PF01098">
    <property type="entry name" value="FTSW_RODA_SPOVE"/>
    <property type="match status" value="1"/>
</dbReference>